<feature type="transmembrane region" description="Helical" evidence="1">
    <location>
        <begin position="265"/>
        <end position="283"/>
    </location>
</feature>
<feature type="transmembrane region" description="Helical" evidence="1">
    <location>
        <begin position="146"/>
        <end position="169"/>
    </location>
</feature>
<keyword evidence="1" id="KW-0812">Transmembrane</keyword>
<organism evidence="2 3">
    <name type="scientific">Prevotella vespertina</name>
    <dbReference type="NCBI Taxonomy" id="2608404"/>
    <lineage>
        <taxon>Bacteria</taxon>
        <taxon>Pseudomonadati</taxon>
        <taxon>Bacteroidota</taxon>
        <taxon>Bacteroidia</taxon>
        <taxon>Bacteroidales</taxon>
        <taxon>Prevotellaceae</taxon>
        <taxon>Prevotella</taxon>
    </lineage>
</organism>
<keyword evidence="1" id="KW-1133">Transmembrane helix</keyword>
<evidence type="ECO:0000313" key="2">
    <source>
        <dbReference type="EMBL" id="MUL28187.1"/>
    </source>
</evidence>
<dbReference type="RefSeq" id="WP_155716145.1">
    <property type="nucleotide sequence ID" value="NZ_VVIQ01000007.1"/>
</dbReference>
<feature type="transmembrane region" description="Helical" evidence="1">
    <location>
        <begin position="290"/>
        <end position="312"/>
    </location>
</feature>
<feature type="transmembrane region" description="Helical" evidence="1">
    <location>
        <begin position="52"/>
        <end position="69"/>
    </location>
</feature>
<reference evidence="2 3" key="1">
    <citation type="submission" date="2019-09" db="EMBL/GenBank/DDBJ databases">
        <title>Prevotella A2879 sp. nov., isolated from an abscess of a patient.</title>
        <authorList>
            <person name="Buhl M."/>
            <person name="Oberhettinger P."/>
        </authorList>
    </citation>
    <scope>NUCLEOTIDE SEQUENCE [LARGE SCALE GENOMIC DNA]</scope>
    <source>
        <strain evidence="2 3">A2879</strain>
    </source>
</reference>
<proteinExistence type="predicted"/>
<feature type="transmembrane region" description="Helical" evidence="1">
    <location>
        <begin position="81"/>
        <end position="101"/>
    </location>
</feature>
<feature type="transmembrane region" description="Helical" evidence="1">
    <location>
        <begin position="365"/>
        <end position="387"/>
    </location>
</feature>
<dbReference type="EMBL" id="VVIQ01000007">
    <property type="protein sequence ID" value="MUL28187.1"/>
    <property type="molecule type" value="Genomic_DNA"/>
</dbReference>
<protein>
    <submittedName>
        <fullName evidence="2">Uncharacterized protein</fullName>
    </submittedName>
</protein>
<evidence type="ECO:0000313" key="3">
    <source>
        <dbReference type="Proteomes" id="UP000482295"/>
    </source>
</evidence>
<keyword evidence="3" id="KW-1185">Reference proteome</keyword>
<accession>A0A7C9HQR8</accession>
<feature type="transmembrane region" description="Helical" evidence="1">
    <location>
        <begin position="21"/>
        <end position="40"/>
    </location>
</feature>
<evidence type="ECO:0000256" key="1">
    <source>
        <dbReference type="SAM" id="Phobius"/>
    </source>
</evidence>
<feature type="transmembrane region" description="Helical" evidence="1">
    <location>
        <begin position="399"/>
        <end position="432"/>
    </location>
</feature>
<sequence length="449" mass="51345">MKKIIGFIFNADNVFSRIICSLVYIVVYDLAFNGFVFKLFHYMGIDYIPMPATTYMIWAVISIFPILFYKGIKVLSSFFTIFLYIMVYIPFVHAIFTMWGIDTFTKFTYSLLMAFLFSLYFCIGTSNTIFKNIIIAPQIPFKWVEFFTILLTAILVITNIGSMHFVNIFTQSDLMYELRAQNAENAEGSSTILAYIKGALFGAFYPFLLINYLGEKKWLKTALITAAYFLLFMIDMQKLTFFMPFALIALCFFIKRQRNAFNMRLHSTVMYLFSAASIGIINMKDEVIQLGAGFIVILRTTAVAGWLTQYYLRFFSVNDKPYTLYSHINIINLLTDYYPYADSLGKTVAYGSQNANANFLLTDGVAAAGIFGLLLIGLVFYVLLHILNSISYRYRLSDLLVIFLPTLSYILNTSLFTTLLSNGLLILILLLGCTENPIDIRLNNNNNEQ</sequence>
<feature type="transmembrane region" description="Helical" evidence="1">
    <location>
        <begin position="107"/>
        <end position="125"/>
    </location>
</feature>
<feature type="transmembrane region" description="Helical" evidence="1">
    <location>
        <begin position="226"/>
        <end position="253"/>
    </location>
</feature>
<keyword evidence="1" id="KW-0472">Membrane</keyword>
<gene>
    <name evidence="2" type="ORF">F0475_07720</name>
</gene>
<feature type="transmembrane region" description="Helical" evidence="1">
    <location>
        <begin position="192"/>
        <end position="214"/>
    </location>
</feature>
<comment type="caution">
    <text evidence="2">The sequence shown here is derived from an EMBL/GenBank/DDBJ whole genome shotgun (WGS) entry which is preliminary data.</text>
</comment>
<dbReference type="AlphaFoldDB" id="A0A7C9HQR8"/>
<name>A0A7C9HQR8_9BACT</name>
<dbReference type="Proteomes" id="UP000482295">
    <property type="component" value="Unassembled WGS sequence"/>
</dbReference>